<dbReference type="AlphaFoldDB" id="G1WA92"/>
<name>G1WA92_9BACT</name>
<comment type="caution">
    <text evidence="1">The sequence shown here is derived from an EMBL/GenBank/DDBJ whole genome shotgun (WGS) entry which is preliminary data.</text>
</comment>
<keyword evidence="2" id="KW-1185">Reference proteome</keyword>
<dbReference type="HOGENOM" id="CLU_3028558_0_0_10"/>
<gene>
    <name evidence="1" type="ORF">HMPREF9431_00737</name>
</gene>
<proteinExistence type="predicted"/>
<sequence length="55" mass="6312">MSSLRNKAIFAAQKNFTSACFFMPFYLVNPNNCVTHTHTHTHRSETNIKVRATRA</sequence>
<organism evidence="1 2">
    <name type="scientific">Segatella oulorum F0390</name>
    <dbReference type="NCBI Taxonomy" id="702438"/>
    <lineage>
        <taxon>Bacteria</taxon>
        <taxon>Pseudomonadati</taxon>
        <taxon>Bacteroidota</taxon>
        <taxon>Bacteroidia</taxon>
        <taxon>Bacteroidales</taxon>
        <taxon>Prevotellaceae</taxon>
        <taxon>Segatella</taxon>
    </lineage>
</organism>
<protein>
    <submittedName>
        <fullName evidence="1">Uncharacterized protein</fullName>
    </submittedName>
</protein>
<dbReference type="Proteomes" id="UP000005141">
    <property type="component" value="Unassembled WGS sequence"/>
</dbReference>
<accession>G1WA92</accession>
<evidence type="ECO:0000313" key="2">
    <source>
        <dbReference type="Proteomes" id="UP000005141"/>
    </source>
</evidence>
<evidence type="ECO:0000313" key="1">
    <source>
        <dbReference type="EMBL" id="EGV33501.1"/>
    </source>
</evidence>
<reference evidence="1 2" key="1">
    <citation type="submission" date="2011-07" db="EMBL/GenBank/DDBJ databases">
        <title>The Genome Sequence of Prevotella oulorum F0390.</title>
        <authorList>
            <consortium name="The Broad Institute Genome Sequencing Platform"/>
            <consortium name="The Broad Institute Genome Sequencing Center for Infectious Disease"/>
            <person name="Earl A."/>
            <person name="Ward D."/>
            <person name="Feldgarden M."/>
            <person name="Gevers D."/>
            <person name="Izard J."/>
            <person name="Ganesan A."/>
            <person name="Baranova O.V."/>
            <person name="Blanton J.M."/>
            <person name="Tanner A.C."/>
            <person name="Dewhirst F.E."/>
            <person name="Young S.K."/>
            <person name="Zeng Q."/>
            <person name="Gargeya S."/>
            <person name="Fitzgerald M."/>
            <person name="Haas B."/>
            <person name="Abouelleil A."/>
            <person name="Alvarado L."/>
            <person name="Arachchi H.M."/>
            <person name="Berlin A."/>
            <person name="Brown A."/>
            <person name="Chapman S.B."/>
            <person name="Chen Z."/>
            <person name="Dunbar C."/>
            <person name="Freedman E."/>
            <person name="Gearin G."/>
            <person name="Gellesch M."/>
            <person name="Goldberg J."/>
            <person name="Griggs A."/>
            <person name="Gujja S."/>
            <person name="Heiman D."/>
            <person name="Howarth C."/>
            <person name="Larson L."/>
            <person name="Lui A."/>
            <person name="MacDonald P.J.P."/>
            <person name="Mehta T."/>
            <person name="Montmayeur A."/>
            <person name="Murphy C."/>
            <person name="Neiman D."/>
            <person name="Pearson M."/>
            <person name="Priest M."/>
            <person name="Roberts A."/>
            <person name="Saif S."/>
            <person name="Shea T."/>
            <person name="Shenoy N."/>
            <person name="Sisk P."/>
            <person name="Stolte C."/>
            <person name="Sykes S."/>
            <person name="Wortman J."/>
            <person name="Nusbaum C."/>
            <person name="Birren B."/>
        </authorList>
    </citation>
    <scope>NUCLEOTIDE SEQUENCE [LARGE SCALE GENOMIC DNA]</scope>
    <source>
        <strain evidence="1 2">F0390</strain>
    </source>
</reference>
<dbReference type="EMBL" id="ADGI01000025">
    <property type="protein sequence ID" value="EGV33501.1"/>
    <property type="molecule type" value="Genomic_DNA"/>
</dbReference>